<dbReference type="STRING" id="946333.A4W93_16760"/>
<dbReference type="InterPro" id="IPR022458">
    <property type="entry name" value="Conjugative_coupling_TraG/TraD"/>
</dbReference>
<dbReference type="NCBIfam" id="TIGR03743">
    <property type="entry name" value="SXT_TraD"/>
    <property type="match status" value="1"/>
</dbReference>
<keyword evidence="2" id="KW-1185">Reference proteome</keyword>
<proteinExistence type="predicted"/>
<evidence type="ECO:0000313" key="2">
    <source>
        <dbReference type="Proteomes" id="UP000193427"/>
    </source>
</evidence>
<dbReference type="Pfam" id="PF12696">
    <property type="entry name" value="TraG-D_C"/>
    <property type="match status" value="1"/>
</dbReference>
<dbReference type="EMBL" id="CP015118">
    <property type="protein sequence ID" value="ARN21416.1"/>
    <property type="molecule type" value="Genomic_DNA"/>
</dbReference>
<gene>
    <name evidence="1" type="ORF">A4W93_16760</name>
</gene>
<dbReference type="RefSeq" id="WP_157782177.1">
    <property type="nucleotide sequence ID" value="NZ_BSPR01000013.1"/>
</dbReference>
<dbReference type="Gene3D" id="3.40.50.300">
    <property type="entry name" value="P-loop containing nucleotide triphosphate hydrolases"/>
    <property type="match status" value="2"/>
</dbReference>
<dbReference type="PANTHER" id="PTHR30121:SF6">
    <property type="entry name" value="SLR6007 PROTEIN"/>
    <property type="match status" value="1"/>
</dbReference>
<dbReference type="KEGG" id="rgu:A4W93_16760"/>
<organism evidence="1 2">
    <name type="scientific">Piscinibacter gummiphilus</name>
    <dbReference type="NCBI Taxonomy" id="946333"/>
    <lineage>
        <taxon>Bacteria</taxon>
        <taxon>Pseudomonadati</taxon>
        <taxon>Pseudomonadota</taxon>
        <taxon>Betaproteobacteria</taxon>
        <taxon>Burkholderiales</taxon>
        <taxon>Sphaerotilaceae</taxon>
        <taxon>Piscinibacter</taxon>
    </lineage>
</organism>
<dbReference type="CDD" id="cd01127">
    <property type="entry name" value="TrwB_TraG_TraD_VirD4"/>
    <property type="match status" value="1"/>
</dbReference>
<evidence type="ECO:0000313" key="1">
    <source>
        <dbReference type="EMBL" id="ARN21416.1"/>
    </source>
</evidence>
<dbReference type="PANTHER" id="PTHR30121">
    <property type="entry name" value="UNCHARACTERIZED PROTEIN YJGR-RELATED"/>
    <property type="match status" value="1"/>
</dbReference>
<dbReference type="OrthoDB" id="7817736at2"/>
<dbReference type="InterPro" id="IPR027417">
    <property type="entry name" value="P-loop_NTPase"/>
</dbReference>
<dbReference type="InterPro" id="IPR032689">
    <property type="entry name" value="TraG-D_C"/>
</dbReference>
<accession>A0A1W6LB03</accession>
<name>A0A1W6LB03_9BURK</name>
<dbReference type="AlphaFoldDB" id="A0A1W6LB03"/>
<sequence length="627" mass="68219">MTPARIFNAFRPVHEARAAAAWCLAACHAVALALLVGVDGRVCLAIAAGAAAMAFWRGAQARSLWRFKLGLAGSRVVRLPCDRFDRVRRSLDGRLWLGWGFRWQPEHTQLCHDLLKRSLHEVYPPRWVLRLHGRHDDPHEAKGLGWVQGLAPERDVVVPMAALEGHTAVLAVTGALKTVLARLLVYQLASRGDAVFVLDPKGDKGLEQVCRDVAARLGDPSRFARFHAAFPSRSFRFDALANWDRETQVASRIRLLMGGQPDDPFNAFVWATVTDVVRAMKRLGRRVTLQSLLDTVRSQDAAEALAEEVLQAWFGQADVAAAASPARRPPSARGGPFNNPRLVHWAHRFRTEVPPHERPPDITSLLAALEADRGWFAKMVVGLTPVLMRLTAGDLGPLLSPDHTDLADPRPVHTTRQLVEGRRVVYFGLDALSDTSVAEGLAALFLSDLAATAGDLYNHGPADGVAPRRVHVLCDEWGDLVCEPVVQLANKGRGAGIVLYLFGQTVSDLVVKLGDEARARRVLGNMNNVIVGATSDSDTLDFVTRKLGETVVRRVTVSQGAGQKTEDAGLEYAATRQASVTEQALALVPPQVLAGLPDLHYVAIVNRAQVFKGRIPVLDLAAPSPAP</sequence>
<dbReference type="SUPFAM" id="SSF52540">
    <property type="entry name" value="P-loop containing nucleoside triphosphate hydrolases"/>
    <property type="match status" value="1"/>
</dbReference>
<protein>
    <submittedName>
        <fullName evidence="1">Uncharacterized protein</fullName>
    </submittedName>
</protein>
<dbReference type="Proteomes" id="UP000193427">
    <property type="component" value="Chromosome"/>
</dbReference>
<reference evidence="1 2" key="1">
    <citation type="submission" date="2016-04" db="EMBL/GenBank/DDBJ databases">
        <title>Complete genome sequence of natural rubber-degrading, novel Gram-negative bacterium, Rhizobacter gummiphilus strain NS21.</title>
        <authorList>
            <person name="Tabata M."/>
            <person name="Kasai D."/>
            <person name="Fukuda M."/>
        </authorList>
    </citation>
    <scope>NUCLEOTIDE SEQUENCE [LARGE SCALE GENOMIC DNA]</scope>
    <source>
        <strain evidence="1 2">NS21</strain>
    </source>
</reference>
<dbReference type="InterPro" id="IPR051162">
    <property type="entry name" value="T4SS_component"/>
</dbReference>